<dbReference type="EMBL" id="CP002568">
    <property type="protein sequence ID" value="ADZ72165.1"/>
    <property type="molecule type" value="Genomic_DNA"/>
</dbReference>
<proteinExistence type="predicted"/>
<evidence type="ECO:0008006" key="3">
    <source>
        <dbReference type="Google" id="ProtNLM"/>
    </source>
</evidence>
<dbReference type="eggNOG" id="ENOG502ZXSA">
    <property type="taxonomic scope" value="Bacteria"/>
</dbReference>
<dbReference type="AlphaFoldDB" id="F2J3M9"/>
<name>F2J3M9_POLGS</name>
<dbReference type="Proteomes" id="UP000008130">
    <property type="component" value="Chromosome"/>
</dbReference>
<sequence length="273" mass="29787">MRTLTAAGDRSGAAATVPRLTETAVGDPVGVVLRARMLAEIVSARAALAETCRPLAARLARARGHVRQARLILKLWKRPLGPSHAPRVARLKVCARGLKAFAGETGSPGGPTLVAGAPGRDRAAAEAVCRIDVLDAMLRRCEVDAVTLVPALIGADAVAGALRKARKAARSRAAEALARRDADALRRWHKAIDRHARLVVLSELCGTPADRRTAERQQELLEALADYRRLDALHGRLKAASCQAPSLQRVRDERRRLWRRLRRRAQRFHALED</sequence>
<accession>F2J3M9</accession>
<protein>
    <recommendedName>
        <fullName evidence="3">CHAD domain-containing protein</fullName>
    </recommendedName>
</protein>
<dbReference type="HOGENOM" id="CLU_1018841_0_0_5"/>
<evidence type="ECO:0000313" key="2">
    <source>
        <dbReference type="Proteomes" id="UP000008130"/>
    </source>
</evidence>
<organism evidence="1 2">
    <name type="scientific">Polymorphum gilvum (strain LMG 25793 / CGMCC 1.9160 / SL003B-26A1)</name>
    <dbReference type="NCBI Taxonomy" id="991905"/>
    <lineage>
        <taxon>Bacteria</taxon>
        <taxon>Pseudomonadati</taxon>
        <taxon>Pseudomonadota</taxon>
        <taxon>Alphaproteobacteria</taxon>
        <taxon>Rhodobacterales</taxon>
        <taxon>Paracoccaceae</taxon>
        <taxon>Polymorphum</taxon>
    </lineage>
</organism>
<dbReference type="OrthoDB" id="9996318at2"/>
<evidence type="ECO:0000313" key="1">
    <source>
        <dbReference type="EMBL" id="ADZ72165.1"/>
    </source>
</evidence>
<keyword evidence="2" id="KW-1185">Reference proteome</keyword>
<dbReference type="STRING" id="991905.SL003B_3744"/>
<gene>
    <name evidence="1" type="ordered locus">SL003B_3744</name>
</gene>
<reference evidence="1 2" key="1">
    <citation type="journal article" date="2011" name="J. Bacteriol.">
        <title>Complete genome sequence of Polymorphum gilvum SL003B-26A1T, a crude oil-degrading bacterium from oil-polluted saline soil.</title>
        <authorList>
            <person name="Li S.G."/>
            <person name="Tang Y.Q."/>
            <person name="Nie Y."/>
            <person name="Cai M."/>
            <person name="Wu X.L."/>
        </authorList>
    </citation>
    <scope>NUCLEOTIDE SEQUENCE [LARGE SCALE GENOMIC DNA]</scope>
    <source>
        <strain evidence="2">LMG 25793 / CGMCC 1.9160 / SL003B-26A1</strain>
    </source>
</reference>
<dbReference type="RefSeq" id="WP_013654474.1">
    <property type="nucleotide sequence ID" value="NC_015259.1"/>
</dbReference>
<dbReference type="KEGG" id="pgv:SL003B_3744"/>